<evidence type="ECO:0000256" key="7">
    <source>
        <dbReference type="SAM" id="SignalP"/>
    </source>
</evidence>
<dbReference type="AlphaFoldDB" id="A0A5J9UYK3"/>
<dbReference type="InterPro" id="IPR044991">
    <property type="entry name" value="TET_plant"/>
</dbReference>
<keyword evidence="3 6" id="KW-0812">Transmembrane</keyword>
<dbReference type="PANTHER" id="PTHR32191">
    <property type="entry name" value="TETRASPANIN-8-RELATED"/>
    <property type="match status" value="1"/>
</dbReference>
<evidence type="ECO:0000256" key="5">
    <source>
        <dbReference type="ARBA" id="ARBA00023136"/>
    </source>
</evidence>
<feature type="non-terminal residue" evidence="8">
    <location>
        <position position="1"/>
    </location>
</feature>
<feature type="transmembrane region" description="Helical" evidence="6">
    <location>
        <begin position="26"/>
        <end position="50"/>
    </location>
</feature>
<evidence type="ECO:0000256" key="1">
    <source>
        <dbReference type="ARBA" id="ARBA00004141"/>
    </source>
</evidence>
<dbReference type="Pfam" id="PF00335">
    <property type="entry name" value="Tetraspanin"/>
    <property type="match status" value="1"/>
</dbReference>
<organism evidence="8 9">
    <name type="scientific">Eragrostis curvula</name>
    <name type="common">weeping love grass</name>
    <dbReference type="NCBI Taxonomy" id="38414"/>
    <lineage>
        <taxon>Eukaryota</taxon>
        <taxon>Viridiplantae</taxon>
        <taxon>Streptophyta</taxon>
        <taxon>Embryophyta</taxon>
        <taxon>Tracheophyta</taxon>
        <taxon>Spermatophyta</taxon>
        <taxon>Magnoliopsida</taxon>
        <taxon>Liliopsida</taxon>
        <taxon>Poales</taxon>
        <taxon>Poaceae</taxon>
        <taxon>PACMAD clade</taxon>
        <taxon>Chloridoideae</taxon>
        <taxon>Eragrostideae</taxon>
        <taxon>Eragrostidinae</taxon>
        <taxon>Eragrostis</taxon>
    </lineage>
</organism>
<dbReference type="EMBL" id="RWGY01000011">
    <property type="protein sequence ID" value="TVU28328.1"/>
    <property type="molecule type" value="Genomic_DNA"/>
</dbReference>
<dbReference type="GO" id="GO:0009734">
    <property type="term" value="P:auxin-activated signaling pathway"/>
    <property type="evidence" value="ECO:0007669"/>
    <property type="project" value="InterPro"/>
</dbReference>
<feature type="chain" id="PRO_5023851177" description="Tetraspanin" evidence="7">
    <location>
        <begin position="19"/>
        <end position="218"/>
    </location>
</feature>
<comment type="similarity">
    <text evidence="2">Belongs to the tetraspanin (TM4SF) family.</text>
</comment>
<keyword evidence="7" id="KW-0732">Signal</keyword>
<keyword evidence="9" id="KW-1185">Reference proteome</keyword>
<keyword evidence="4 6" id="KW-1133">Transmembrane helix</keyword>
<keyword evidence="5 6" id="KW-0472">Membrane</keyword>
<feature type="signal peptide" evidence="7">
    <location>
        <begin position="1"/>
        <end position="18"/>
    </location>
</feature>
<gene>
    <name evidence="8" type="ORF">EJB05_19843</name>
</gene>
<name>A0A5J9UYK3_9POAL</name>
<feature type="transmembrane region" description="Helical" evidence="6">
    <location>
        <begin position="188"/>
        <end position="207"/>
    </location>
</feature>
<evidence type="ECO:0000256" key="2">
    <source>
        <dbReference type="ARBA" id="ARBA00006840"/>
    </source>
</evidence>
<accession>A0A5J9UYK3</accession>
<evidence type="ECO:0000256" key="3">
    <source>
        <dbReference type="ARBA" id="ARBA00022692"/>
    </source>
</evidence>
<comment type="caution">
    <text evidence="8">The sequence shown here is derived from an EMBL/GenBank/DDBJ whole genome shotgun (WGS) entry which is preliminary data.</text>
</comment>
<evidence type="ECO:0000256" key="6">
    <source>
        <dbReference type="SAM" id="Phobius"/>
    </source>
</evidence>
<evidence type="ECO:0000313" key="8">
    <source>
        <dbReference type="EMBL" id="TVU28328.1"/>
    </source>
</evidence>
<dbReference type="OrthoDB" id="672773at2759"/>
<dbReference type="Gramene" id="TVU28328">
    <property type="protein sequence ID" value="TVU28328"/>
    <property type="gene ID" value="EJB05_19843"/>
</dbReference>
<dbReference type="GO" id="GO:0016020">
    <property type="term" value="C:membrane"/>
    <property type="evidence" value="ECO:0007669"/>
    <property type="project" value="UniProtKB-SubCell"/>
</dbReference>
<proteinExistence type="inferred from homology"/>
<evidence type="ECO:0008006" key="10">
    <source>
        <dbReference type="Google" id="ProtNLM"/>
    </source>
</evidence>
<reference evidence="8 9" key="1">
    <citation type="journal article" date="2019" name="Sci. Rep.">
        <title>A high-quality genome of Eragrostis curvula grass provides insights into Poaceae evolution and supports new strategies to enhance forage quality.</title>
        <authorList>
            <person name="Carballo J."/>
            <person name="Santos B.A.C.M."/>
            <person name="Zappacosta D."/>
            <person name="Garbus I."/>
            <person name="Selva J.P."/>
            <person name="Gallo C.A."/>
            <person name="Diaz A."/>
            <person name="Albertini E."/>
            <person name="Caccamo M."/>
            <person name="Echenique V."/>
        </authorList>
    </citation>
    <scope>NUCLEOTIDE SEQUENCE [LARGE SCALE GENOMIC DNA]</scope>
    <source>
        <strain evidence="9">cv. Victoria</strain>
        <tissue evidence="8">Leaf</tissue>
    </source>
</reference>
<protein>
    <recommendedName>
        <fullName evidence="10">Tetraspanin</fullName>
    </recommendedName>
</protein>
<comment type="subcellular location">
    <subcellularLocation>
        <location evidence="1">Membrane</location>
        <topology evidence="1">Multi-pass membrane protein</topology>
    </subcellularLocation>
</comment>
<sequence length="218" mass="23333">MAIGGALLLLSLMALAGACCRVTPLLWAYAAAMFLLIVAMFLVTAFAFAVTNKGAAAAVSGTGTGSGTYSDWLRHRVWDYETWHRIESCMSDAGVCGGWLGGVDGGIRAGEFYRTYMPLVQSGCCKPPAYCGFKAVNTTFWVLPAPGPATKADAVDCQAWSNDQRVLCFRCNACKTGVLATAENNWRAVGALNFAILAILMLVYSVGCCAIRSNHRRY</sequence>
<dbReference type="InterPro" id="IPR018499">
    <property type="entry name" value="Tetraspanin/Peripherin"/>
</dbReference>
<dbReference type="Proteomes" id="UP000324897">
    <property type="component" value="Chromosome 1"/>
</dbReference>
<evidence type="ECO:0000313" key="9">
    <source>
        <dbReference type="Proteomes" id="UP000324897"/>
    </source>
</evidence>
<evidence type="ECO:0000256" key="4">
    <source>
        <dbReference type="ARBA" id="ARBA00022989"/>
    </source>
</evidence>